<dbReference type="RefSeq" id="WP_097167393.1">
    <property type="nucleotide sequence ID" value="NZ_CP028129.1"/>
</dbReference>
<evidence type="ECO:0000313" key="5">
    <source>
        <dbReference type="Proteomes" id="UP000239698"/>
    </source>
</evidence>
<proteinExistence type="predicted"/>
<evidence type="ECO:0000313" key="3">
    <source>
        <dbReference type="EMBL" id="PPH76682.1"/>
    </source>
</evidence>
<dbReference type="AlphaFoldDB" id="A0ABD6W7B0"/>
<keyword evidence="5" id="KW-1185">Reference proteome</keyword>
<sequence length="60" mass="6793">MIQTWGVLTALYAVVVTAAAILTIVLLTLLCRLVLTAREHLQTSTRLRELQIERMLLDDE</sequence>
<comment type="caution">
    <text evidence="2">The sequence shown here is derived from an EMBL/GenBank/DDBJ whole genome shotgun (WGS) entry which is preliminary data.</text>
</comment>
<accession>A0ABD6W7B0</accession>
<dbReference type="Proteomes" id="UP000237881">
    <property type="component" value="Unassembled WGS sequence"/>
</dbReference>
<name>A0ABD6W7B0_RATRA</name>
<dbReference type="EMBL" id="PSVT01000015">
    <property type="protein sequence ID" value="PPH76682.1"/>
    <property type="molecule type" value="Genomic_DNA"/>
</dbReference>
<evidence type="ECO:0000313" key="2">
    <source>
        <dbReference type="EMBL" id="PPF12233.1"/>
    </source>
</evidence>
<keyword evidence="1" id="KW-1133">Transmembrane helix</keyword>
<dbReference type="EMBL" id="PSUL01000027">
    <property type="protein sequence ID" value="PPF12233.1"/>
    <property type="molecule type" value="Genomic_DNA"/>
</dbReference>
<evidence type="ECO:0000256" key="1">
    <source>
        <dbReference type="SAM" id="Phobius"/>
    </source>
</evidence>
<gene>
    <name evidence="2" type="ORF">C5C04_11070</name>
    <name evidence="3" type="ORF">C5C40_08375</name>
</gene>
<keyword evidence="1" id="KW-0812">Transmembrane</keyword>
<keyword evidence="1" id="KW-0472">Membrane</keyword>
<feature type="transmembrane region" description="Helical" evidence="1">
    <location>
        <begin position="12"/>
        <end position="35"/>
    </location>
</feature>
<dbReference type="GeneID" id="49821108"/>
<dbReference type="Proteomes" id="UP000239698">
    <property type="component" value="Unassembled WGS sequence"/>
</dbReference>
<organism evidence="2 4">
    <name type="scientific">Rathayibacter rathayi</name>
    <name type="common">Corynebacterium rathayi</name>
    <dbReference type="NCBI Taxonomy" id="33887"/>
    <lineage>
        <taxon>Bacteria</taxon>
        <taxon>Bacillati</taxon>
        <taxon>Actinomycetota</taxon>
        <taxon>Actinomycetes</taxon>
        <taxon>Micrococcales</taxon>
        <taxon>Microbacteriaceae</taxon>
        <taxon>Rathayibacter</taxon>
    </lineage>
</organism>
<reference evidence="4 5" key="1">
    <citation type="submission" date="2018-02" db="EMBL/GenBank/DDBJ databases">
        <title>Bacteriophage NCPPB3778 and a type I-E CRISPR drive the evolution of the US Biological Select Agent, Rathayibacter toxicus.</title>
        <authorList>
            <person name="Davis E.W.II."/>
            <person name="Tabima J.F."/>
            <person name="Weisberg A.J."/>
            <person name="Lopes L.D."/>
            <person name="Wiseman M.S."/>
            <person name="Wiseman M.S."/>
            <person name="Pupko T."/>
            <person name="Belcher M.S."/>
            <person name="Sechler A.J."/>
            <person name="Tancos M.A."/>
            <person name="Schroeder B.K."/>
            <person name="Murray T.D."/>
            <person name="Luster D.G."/>
            <person name="Schneider W.L."/>
            <person name="Rogers E."/>
            <person name="Andreote F.D."/>
            <person name="Grunwald N.J."/>
            <person name="Putnam M.L."/>
            <person name="Chang J.H."/>
        </authorList>
    </citation>
    <scope>NUCLEOTIDE SEQUENCE [LARGE SCALE GENOMIC DNA]</scope>
    <source>
        <strain evidence="3 5">AY1D6</strain>
        <strain evidence="2 4">AY1I9</strain>
    </source>
</reference>
<dbReference type="KEGG" id="rry:C1O28_11535"/>
<evidence type="ECO:0000313" key="4">
    <source>
        <dbReference type="Proteomes" id="UP000237881"/>
    </source>
</evidence>
<protein>
    <submittedName>
        <fullName evidence="2">Uncharacterized protein</fullName>
    </submittedName>
</protein>